<dbReference type="AlphaFoldDB" id="A0A8K0X2L4"/>
<dbReference type="Proteomes" id="UP000813385">
    <property type="component" value="Unassembled WGS sequence"/>
</dbReference>
<gene>
    <name evidence="1" type="ORF">B0T11DRAFT_351655</name>
</gene>
<sequence>MTLTPVGPTPYVVGFACRESRREMEVVMPKPLRTRADGRVFWICWDTTVLHLGQYGNARRFIQVLDLHEQARFRHVAAEHVWGDMLNLESFSRDLAYASHGLRTLVVHIRAIDDADVPLGLRNCPVTRVPSWEVEPQLTPSATTAALYTARSISDTTRPEISERSTEGQAAMAHARGRVKGQELLPCSSSHLLMVDMQCRYRKISFVDCRPWQLCCHTPTRPHTSIHIWACVRATPTGWLDSPSIYESVHLQLHLLITVFSLHDLEIVARRVISALKRMDGHSNAHIAVTGDLALLTLLPAGWPAETILVITDSIPIEVNANQALLAIANSLLLEESGTIRYRRGADKVTVRVVHYAGLPHVGSMPRCAVTLDDVNDGDVPYLCARDLLIHKLEACVGCGGHRQAVHIGQTFAMLKHQRISLGAAEMVYARHVLDRLAATNRNAYALRRLLEL</sequence>
<accession>A0A8K0X2L4</accession>
<comment type="caution">
    <text evidence="1">The sequence shown here is derived from an EMBL/GenBank/DDBJ whole genome shotgun (WGS) entry which is preliminary data.</text>
</comment>
<dbReference type="EMBL" id="JAGPXD010000003">
    <property type="protein sequence ID" value="KAH7361781.1"/>
    <property type="molecule type" value="Genomic_DNA"/>
</dbReference>
<evidence type="ECO:0000313" key="2">
    <source>
        <dbReference type="Proteomes" id="UP000813385"/>
    </source>
</evidence>
<reference evidence="1" key="1">
    <citation type="journal article" date="2021" name="Nat. Commun.">
        <title>Genetic determinants of endophytism in the Arabidopsis root mycobiome.</title>
        <authorList>
            <person name="Mesny F."/>
            <person name="Miyauchi S."/>
            <person name="Thiergart T."/>
            <person name="Pickel B."/>
            <person name="Atanasova L."/>
            <person name="Karlsson M."/>
            <person name="Huettel B."/>
            <person name="Barry K.W."/>
            <person name="Haridas S."/>
            <person name="Chen C."/>
            <person name="Bauer D."/>
            <person name="Andreopoulos W."/>
            <person name="Pangilinan J."/>
            <person name="LaButti K."/>
            <person name="Riley R."/>
            <person name="Lipzen A."/>
            <person name="Clum A."/>
            <person name="Drula E."/>
            <person name="Henrissat B."/>
            <person name="Kohler A."/>
            <person name="Grigoriev I.V."/>
            <person name="Martin F.M."/>
            <person name="Hacquard S."/>
        </authorList>
    </citation>
    <scope>NUCLEOTIDE SEQUENCE</scope>
    <source>
        <strain evidence="1">MPI-CAGE-AT-0016</strain>
    </source>
</reference>
<name>A0A8K0X2L4_9PEZI</name>
<evidence type="ECO:0000313" key="1">
    <source>
        <dbReference type="EMBL" id="KAH7361781.1"/>
    </source>
</evidence>
<protein>
    <submittedName>
        <fullName evidence="1">Uncharacterized protein</fullName>
    </submittedName>
</protein>
<keyword evidence="2" id="KW-1185">Reference proteome</keyword>
<organism evidence="1 2">
    <name type="scientific">Plectosphaerella cucumerina</name>
    <dbReference type="NCBI Taxonomy" id="40658"/>
    <lineage>
        <taxon>Eukaryota</taxon>
        <taxon>Fungi</taxon>
        <taxon>Dikarya</taxon>
        <taxon>Ascomycota</taxon>
        <taxon>Pezizomycotina</taxon>
        <taxon>Sordariomycetes</taxon>
        <taxon>Hypocreomycetidae</taxon>
        <taxon>Glomerellales</taxon>
        <taxon>Plectosphaerellaceae</taxon>
        <taxon>Plectosphaerella</taxon>
    </lineage>
</organism>
<proteinExistence type="predicted"/>